<keyword evidence="3 8" id="KW-0732">Signal</keyword>
<keyword evidence="5" id="KW-0564">Palmitate</keyword>
<dbReference type="Pfam" id="PF08842">
    <property type="entry name" value="Mfa2"/>
    <property type="match status" value="1"/>
</dbReference>
<evidence type="ECO:0000256" key="3">
    <source>
        <dbReference type="ARBA" id="ARBA00022729"/>
    </source>
</evidence>
<dbReference type="PROSITE" id="PS51257">
    <property type="entry name" value="PROKAR_LIPOPROTEIN"/>
    <property type="match status" value="1"/>
</dbReference>
<feature type="chain" id="PRO_5002966804" evidence="8">
    <location>
        <begin position="25"/>
        <end position="347"/>
    </location>
</feature>
<dbReference type="Proteomes" id="UP000284785">
    <property type="component" value="Unassembled WGS sequence"/>
</dbReference>
<dbReference type="Proteomes" id="UP000440614">
    <property type="component" value="Unassembled WGS sequence"/>
</dbReference>
<dbReference type="EMBL" id="CP083685">
    <property type="protein sequence ID" value="UYU89560.1"/>
    <property type="molecule type" value="Genomic_DNA"/>
</dbReference>
<dbReference type="KEGG" id="btho:Btheta7330_03881"/>
<reference evidence="14 17" key="1">
    <citation type="submission" date="2018-08" db="EMBL/GenBank/DDBJ databases">
        <title>A genome reference for cultivated species of the human gut microbiota.</title>
        <authorList>
            <person name="Zou Y."/>
            <person name="Xue W."/>
            <person name="Luo G."/>
        </authorList>
    </citation>
    <scope>NUCLEOTIDE SEQUENCE [LARGE SCALE GENOMIC DNA]</scope>
    <source>
        <strain evidence="14 17">AM30-26</strain>
    </source>
</reference>
<dbReference type="OMA" id="CAPTNAN"/>
<protein>
    <submittedName>
        <fullName evidence="14">DUF4906 domain-containing protein</fullName>
    </submittedName>
    <submittedName>
        <fullName evidence="10">FimB/Mfa2 family fimbrial subunit</fullName>
    </submittedName>
</protein>
<evidence type="ECO:0000313" key="18">
    <source>
        <dbReference type="Proteomes" id="UP000436858"/>
    </source>
</evidence>
<dbReference type="EMBL" id="JAQNVG010000011">
    <property type="protein sequence ID" value="MDC2235815.1"/>
    <property type="molecule type" value="Genomic_DNA"/>
</dbReference>
<evidence type="ECO:0000313" key="12">
    <source>
        <dbReference type="EMBL" id="MCE9236956.1"/>
    </source>
</evidence>
<dbReference type="Proteomes" id="UP001217776">
    <property type="component" value="Unassembled WGS sequence"/>
</dbReference>
<evidence type="ECO:0000313" key="19">
    <source>
        <dbReference type="Proteomes" id="UP000440614"/>
    </source>
</evidence>
<evidence type="ECO:0000256" key="4">
    <source>
        <dbReference type="ARBA" id="ARBA00023136"/>
    </source>
</evidence>
<dbReference type="EMBL" id="WCSB01000007">
    <property type="protein sequence ID" value="KAB4452794.1"/>
    <property type="molecule type" value="Genomic_DNA"/>
</dbReference>
<dbReference type="RefSeq" id="WP_008764429.1">
    <property type="nucleotide sequence ID" value="NZ_BAABXH010000002.1"/>
</dbReference>
<evidence type="ECO:0000313" key="13">
    <source>
        <dbReference type="EMBL" id="MDC2235815.1"/>
    </source>
</evidence>
<dbReference type="Proteomes" id="UP001156216">
    <property type="component" value="Chromosome"/>
</dbReference>
<reference evidence="12" key="4">
    <citation type="submission" date="2021-07" db="EMBL/GenBank/DDBJ databases">
        <title>Comparative genomics of Bacteroides fragilis group isolates reveals species-dependent resistance mechanisms and validates clinical tools for resistance prediction.</title>
        <authorList>
            <person name="Wallace M.J."/>
            <person name="Jean S."/>
            <person name="Wallace M.A."/>
            <person name="Carey-Ann B.D."/>
            <person name="Dantas G."/>
        </authorList>
    </citation>
    <scope>NUCLEOTIDE SEQUENCE</scope>
    <source>
        <strain evidence="12">BJH_160</strain>
    </source>
</reference>
<evidence type="ECO:0000256" key="5">
    <source>
        <dbReference type="ARBA" id="ARBA00023139"/>
    </source>
</evidence>
<evidence type="ECO:0000313" key="14">
    <source>
        <dbReference type="EMBL" id="RHD85367.1"/>
    </source>
</evidence>
<comment type="subcellular location">
    <subcellularLocation>
        <location evidence="1">Cell outer membrane</location>
    </subcellularLocation>
</comment>
<accession>A0A0P0FQ59</accession>
<dbReference type="Proteomes" id="UP001200544">
    <property type="component" value="Unassembled WGS sequence"/>
</dbReference>
<dbReference type="Proteomes" id="UP001162960">
    <property type="component" value="Chromosome"/>
</dbReference>
<dbReference type="EMBL" id="JAHYQA010000003">
    <property type="protein sequence ID" value="MCE9236956.1"/>
    <property type="molecule type" value="Genomic_DNA"/>
</dbReference>
<dbReference type="Proteomes" id="UP000436858">
    <property type="component" value="Unassembled WGS sequence"/>
</dbReference>
<reference evidence="13" key="5">
    <citation type="submission" date="2022-10" db="EMBL/GenBank/DDBJ databases">
        <title>Human gut microbiome strain richness.</title>
        <authorList>
            <person name="Chen-Liaw A."/>
        </authorList>
    </citation>
    <scope>NUCLEOTIDE SEQUENCE</scope>
    <source>
        <strain evidence="13">1001283st1_A3_1001283B150304_161114</strain>
    </source>
</reference>
<dbReference type="EMBL" id="WCSY01000004">
    <property type="protein sequence ID" value="KAB4314736.1"/>
    <property type="molecule type" value="Genomic_DNA"/>
</dbReference>
<accession>C6ILD4</accession>
<reference evidence="18 19" key="2">
    <citation type="journal article" date="2019" name="Nat. Med.">
        <title>A library of human gut bacterial isolates paired with longitudinal multiomics data enables mechanistic microbiome research.</title>
        <authorList>
            <person name="Poyet M."/>
            <person name="Groussin M."/>
            <person name="Gibbons S.M."/>
            <person name="Avila-Pacheco J."/>
            <person name="Jiang X."/>
            <person name="Kearney S.M."/>
            <person name="Perrotta A.R."/>
            <person name="Berdy B."/>
            <person name="Zhao S."/>
            <person name="Lieberman T.D."/>
            <person name="Swanson P.K."/>
            <person name="Smith M."/>
            <person name="Roesemann S."/>
            <person name="Alexander J.E."/>
            <person name="Rich S.A."/>
            <person name="Livny J."/>
            <person name="Vlamakis H."/>
            <person name="Clish C."/>
            <person name="Bullock K."/>
            <person name="Deik A."/>
            <person name="Scott J."/>
            <person name="Pierce K.A."/>
            <person name="Xavier R.J."/>
            <person name="Alm E.J."/>
        </authorList>
    </citation>
    <scope>NUCLEOTIDE SEQUENCE [LARGE SCALE GENOMIC DNA]</scope>
    <source>
        <strain evidence="11 18">BIOML-A162</strain>
        <strain evidence="10 20">BIOML-A165</strain>
        <strain evidence="9 19">BIOML-A188</strain>
    </source>
</reference>
<feature type="signal peptide" evidence="8">
    <location>
        <begin position="1"/>
        <end position="24"/>
    </location>
</feature>
<dbReference type="EMBL" id="CP083681">
    <property type="protein sequence ID" value="UYU70550.1"/>
    <property type="molecule type" value="Genomic_DNA"/>
</dbReference>
<organism evidence="10 20">
    <name type="scientific">Bacteroides thetaiotaomicron</name>
    <dbReference type="NCBI Taxonomy" id="818"/>
    <lineage>
        <taxon>Bacteria</taxon>
        <taxon>Pseudomonadati</taxon>
        <taxon>Bacteroidota</taxon>
        <taxon>Bacteroidia</taxon>
        <taxon>Bacteroidales</taxon>
        <taxon>Bacteroidaceae</taxon>
        <taxon>Bacteroides</taxon>
    </lineage>
</organism>
<evidence type="ECO:0000256" key="7">
    <source>
        <dbReference type="ARBA" id="ARBA00023288"/>
    </source>
</evidence>
<evidence type="ECO:0000256" key="6">
    <source>
        <dbReference type="ARBA" id="ARBA00023237"/>
    </source>
</evidence>
<dbReference type="Proteomes" id="UP000460317">
    <property type="component" value="Unassembled WGS sequence"/>
</dbReference>
<evidence type="ECO:0000313" key="11">
    <source>
        <dbReference type="EMBL" id="KAB4477118.1"/>
    </source>
</evidence>
<dbReference type="EMBL" id="QSJP01000017">
    <property type="protein sequence ID" value="RHD85367.1"/>
    <property type="molecule type" value="Genomic_DNA"/>
</dbReference>
<evidence type="ECO:0000256" key="1">
    <source>
        <dbReference type="ARBA" id="ARBA00004442"/>
    </source>
</evidence>
<evidence type="ECO:0000256" key="2">
    <source>
        <dbReference type="ARBA" id="ARBA00007248"/>
    </source>
</evidence>
<sequence>MKYSHLTYYLLAILCMMATSCVSDGVMGDCPIDNNDQAVLIEGGKVNFALTFPTSSTRGINGSSEGLASERTINDVQVYTFVGGKFVEKVKYILISGTNGDATRFVEGKLTETYMTGTAMDFVVMVNTESKGVQSPTMTKGNSKADLYKQLVYSYEGKNWSTNIPMWGEGTIASIQSGEYNIGELTLQRAIAKVNVTVNDGKGLENFEITNVSLHNYNNGGYCAPTNANGQPSIPTNVVKATTPLSAGSLSGTQGNNIENKFYIPEHKNIGVDKAEQLYLKIEAKVKGQIKYYDIMFSENGSDYDVLRNYMYVFNITNVKVEVDVNPILEYEVKIWEEKTVNIPSFN</sequence>
<evidence type="ECO:0000313" key="20">
    <source>
        <dbReference type="Proteomes" id="UP000460317"/>
    </source>
</evidence>
<evidence type="ECO:0000256" key="8">
    <source>
        <dbReference type="SAM" id="SignalP"/>
    </source>
</evidence>
<dbReference type="GeneID" id="60925399"/>
<gene>
    <name evidence="14" type="ORF">DW780_17580</name>
    <name evidence="11" type="ORF">GAN91_20330</name>
    <name evidence="10" type="ORF">GAN93_09195</name>
    <name evidence="9" type="ORF">GAO51_05070</name>
    <name evidence="12" type="ORF">K0H07_07245</name>
    <name evidence="15" type="ORF">KQP59_20085</name>
    <name evidence="16" type="ORF">KQP74_16585</name>
    <name evidence="13" type="ORF">PO127_08665</name>
</gene>
<keyword evidence="6" id="KW-0998">Cell outer membrane</keyword>
<keyword evidence="7" id="KW-0449">Lipoprotein</keyword>
<evidence type="ECO:0000313" key="17">
    <source>
        <dbReference type="Proteomes" id="UP000284785"/>
    </source>
</evidence>
<evidence type="ECO:0000313" key="16">
    <source>
        <dbReference type="EMBL" id="UYU89560.1"/>
    </source>
</evidence>
<dbReference type="AlphaFoldDB" id="A0A0P0FQ59"/>
<proteinExistence type="inferred from homology"/>
<keyword evidence="4" id="KW-0472">Membrane</keyword>
<dbReference type="EMBL" id="WCRY01000023">
    <property type="protein sequence ID" value="KAB4477118.1"/>
    <property type="molecule type" value="Genomic_DNA"/>
</dbReference>
<evidence type="ECO:0000313" key="15">
    <source>
        <dbReference type="EMBL" id="UYU70550.1"/>
    </source>
</evidence>
<name>A0A0P0FQ59_BACT4</name>
<dbReference type="GO" id="GO:0009279">
    <property type="term" value="C:cell outer membrane"/>
    <property type="evidence" value="ECO:0007669"/>
    <property type="project" value="UniProtKB-SubCell"/>
</dbReference>
<evidence type="ECO:0000313" key="10">
    <source>
        <dbReference type="EMBL" id="KAB4452794.1"/>
    </source>
</evidence>
<reference evidence="15" key="3">
    <citation type="submission" date="2021-06" db="EMBL/GenBank/DDBJ databases">
        <title>Interrogation of the integrated mobile genetic elements in gut-associated Bacteroides with a consensus prediction approach.</title>
        <authorList>
            <person name="Campbell D.E."/>
            <person name="Leigh J.R."/>
            <person name="Kim T."/>
            <person name="England W."/>
            <person name="Whitaker R.J."/>
            <person name="Degnan P.H."/>
        </authorList>
    </citation>
    <scope>NUCLEOTIDE SEQUENCE</scope>
    <source>
        <strain evidence="16">VPI-3443</strain>
        <strain evidence="15">VPI-BTDOT2</strain>
    </source>
</reference>
<comment type="similarity">
    <text evidence="2">Belongs to the bacteroidetes fimbrillin superfamily. FimB/Mfa2 family.</text>
</comment>
<evidence type="ECO:0000313" key="9">
    <source>
        <dbReference type="EMBL" id="KAB4314736.1"/>
    </source>
</evidence>
<dbReference type="DNASU" id="1073898"/>
<dbReference type="InterPro" id="IPR014941">
    <property type="entry name" value="FimB/Mfa2/Mfa3"/>
</dbReference>